<keyword evidence="1" id="KW-0732">Signal</keyword>
<dbReference type="PANTHER" id="PTHR47197:SF3">
    <property type="entry name" value="DIHYDRO-HEME D1 DEHYDROGENASE"/>
    <property type="match status" value="1"/>
</dbReference>
<dbReference type="Proteomes" id="UP000239209">
    <property type="component" value="Unassembled WGS sequence"/>
</dbReference>
<comment type="caution">
    <text evidence="3">The sequence shown here is derived from an EMBL/GenBank/DDBJ whole genome shotgun (WGS) entry which is preliminary data.</text>
</comment>
<feature type="domain" description="YNCE-like beta-propeller" evidence="2">
    <location>
        <begin position="147"/>
        <end position="231"/>
    </location>
</feature>
<dbReference type="SUPFAM" id="SSF51004">
    <property type="entry name" value="C-terminal (heme d1) domain of cytochrome cd1-nitrite reductase"/>
    <property type="match status" value="1"/>
</dbReference>
<evidence type="ECO:0000313" key="3">
    <source>
        <dbReference type="EMBL" id="PRY22744.1"/>
    </source>
</evidence>
<organism evidence="3 4">
    <name type="scientific">Pseudosporangium ferrugineum</name>
    <dbReference type="NCBI Taxonomy" id="439699"/>
    <lineage>
        <taxon>Bacteria</taxon>
        <taxon>Bacillati</taxon>
        <taxon>Actinomycetota</taxon>
        <taxon>Actinomycetes</taxon>
        <taxon>Micromonosporales</taxon>
        <taxon>Micromonosporaceae</taxon>
        <taxon>Pseudosporangium</taxon>
    </lineage>
</organism>
<dbReference type="InterPro" id="IPR011048">
    <property type="entry name" value="Haem_d1_sf"/>
</dbReference>
<dbReference type="InterPro" id="IPR048433">
    <property type="entry name" value="YNCE-like_beta-prop"/>
</dbReference>
<dbReference type="InterPro" id="IPR051200">
    <property type="entry name" value="Host-pathogen_enzymatic-act"/>
</dbReference>
<evidence type="ECO:0000313" key="4">
    <source>
        <dbReference type="Proteomes" id="UP000239209"/>
    </source>
</evidence>
<evidence type="ECO:0000259" key="2">
    <source>
        <dbReference type="Pfam" id="PF21783"/>
    </source>
</evidence>
<accession>A0A2T0RNH3</accession>
<gene>
    <name evidence="3" type="ORF">CLV70_1163</name>
</gene>
<dbReference type="NCBIfam" id="TIGR02276">
    <property type="entry name" value="beta_rpt_yvtn"/>
    <property type="match status" value="3"/>
</dbReference>
<dbReference type="EMBL" id="PVZG01000016">
    <property type="protein sequence ID" value="PRY22744.1"/>
    <property type="molecule type" value="Genomic_DNA"/>
</dbReference>
<proteinExistence type="predicted"/>
<dbReference type="AlphaFoldDB" id="A0A2T0RNH3"/>
<protein>
    <submittedName>
        <fullName evidence="3">YVTN family beta-propeller protein</fullName>
    </submittedName>
</protein>
<dbReference type="InterPro" id="IPR011964">
    <property type="entry name" value="YVTN_b-propeller_repeat"/>
</dbReference>
<dbReference type="Gene3D" id="2.130.10.10">
    <property type="entry name" value="YVTN repeat-like/Quinoprotein amine dehydrogenase"/>
    <property type="match status" value="2"/>
</dbReference>
<evidence type="ECO:0000256" key="1">
    <source>
        <dbReference type="ARBA" id="ARBA00022729"/>
    </source>
</evidence>
<dbReference type="PANTHER" id="PTHR47197">
    <property type="entry name" value="PROTEIN NIRF"/>
    <property type="match status" value="1"/>
</dbReference>
<dbReference type="InterPro" id="IPR015943">
    <property type="entry name" value="WD40/YVTN_repeat-like_dom_sf"/>
</dbReference>
<name>A0A2T0RNH3_9ACTN</name>
<dbReference type="Pfam" id="PF21783">
    <property type="entry name" value="YNCE"/>
    <property type="match status" value="1"/>
</dbReference>
<reference evidence="3 4" key="1">
    <citation type="submission" date="2018-03" db="EMBL/GenBank/DDBJ databases">
        <title>Genomic Encyclopedia of Archaeal and Bacterial Type Strains, Phase II (KMG-II): from individual species to whole genera.</title>
        <authorList>
            <person name="Goeker M."/>
        </authorList>
    </citation>
    <scope>NUCLEOTIDE SEQUENCE [LARGE SCALE GENOMIC DNA]</scope>
    <source>
        <strain evidence="3 4">DSM 45348</strain>
    </source>
</reference>
<keyword evidence="4" id="KW-1185">Reference proteome</keyword>
<sequence>MRGKRRVDIRVIAAGDTPQGLALDPRHGHAYLANNRMHAFLGHRRAGTVSVVDLVAGTEIERIKVGRRCIAVAAHPSRGEVYAANLGSNSVSIIDTAVHKETARIGVGPEPRALTVSPAGDRVYVAGIGGRTVSVLDPQARAVTATIEVGEGPCAFAQSPGGDRLYVANFRKGTVSVVDTRTLTATATVPVGDGPGALAISPDGDRLYVACRWSQAITVVDTGTCEVSSSITTQTLSTRRGVSLGVAMSRPQPYGIALSRDGALLLVALWEPGTVIVIDTATERRVEEYDLGGGKHGRGPVDIVADPVADRWLVACVANAVAVLTR</sequence>